<dbReference type="InParanoid" id="W0DZ60"/>
<accession>W0DZ60</accession>
<evidence type="ECO:0008006" key="3">
    <source>
        <dbReference type="Google" id="ProtNLM"/>
    </source>
</evidence>
<name>W0DZ60_9GAMM</name>
<dbReference type="HOGENOM" id="CLU_1250157_0_0_6"/>
<gene>
    <name evidence="1" type="ORF">THIAE_05845</name>
</gene>
<dbReference type="SUPFAM" id="SSF52540">
    <property type="entry name" value="P-loop containing nucleoside triphosphate hydrolases"/>
    <property type="match status" value="1"/>
</dbReference>
<dbReference type="RefSeq" id="WP_006460455.1">
    <property type="nucleotide sequence ID" value="NZ_CP007030.1"/>
</dbReference>
<dbReference type="OrthoDB" id="5577300at2"/>
<dbReference type="STRING" id="717772.THIAE_05845"/>
<reference evidence="1 2" key="1">
    <citation type="submission" date="2013-12" db="EMBL/GenBank/DDBJ databases">
        <authorList>
            <consortium name="DOE Joint Genome Institute"/>
            <person name="Kappler U."/>
            <person name="Huntemann M."/>
            <person name="Han J."/>
            <person name="Chen A."/>
            <person name="Kyrpides N."/>
            <person name="Mavromatis K."/>
            <person name="Markowitz V."/>
            <person name="Palaniappan K."/>
            <person name="Ivanova N."/>
            <person name="Schaumberg A."/>
            <person name="Pati A."/>
            <person name="Liolios K."/>
            <person name="Nordberg H.P."/>
            <person name="Cantor M.N."/>
            <person name="Hua S.X."/>
            <person name="Woyke T."/>
        </authorList>
    </citation>
    <scope>NUCLEOTIDE SEQUENCE [LARGE SCALE GENOMIC DNA]</scope>
    <source>
        <strain evidence="2">AL2</strain>
    </source>
</reference>
<dbReference type="InterPro" id="IPR027417">
    <property type="entry name" value="P-loop_NTPase"/>
</dbReference>
<dbReference type="EMBL" id="CP007030">
    <property type="protein sequence ID" value="AHF02264.1"/>
    <property type="molecule type" value="Genomic_DNA"/>
</dbReference>
<dbReference type="Gene3D" id="3.40.50.300">
    <property type="entry name" value="P-loop containing nucleotide triphosphate hydrolases"/>
    <property type="match status" value="1"/>
</dbReference>
<dbReference type="AlphaFoldDB" id="W0DZ60"/>
<keyword evidence="2" id="KW-1185">Reference proteome</keyword>
<dbReference type="Proteomes" id="UP000005380">
    <property type="component" value="Chromosome"/>
</dbReference>
<evidence type="ECO:0000313" key="2">
    <source>
        <dbReference type="Proteomes" id="UP000005380"/>
    </source>
</evidence>
<sequence>MFNTITSSSIRRLFDLDRLLTEPECADGPIQNMIANERFIVITPGVGGEADTLAIKLLKGLIFNAMMSRDNMLAPMAYVADEFQNFITTDSVTGDQNFLDKCRVFRVSCVLVTQSVMHLKNKVMEQKPIAGRAALGSLLINLSNKIVMRTSDNDTKSELKNWLPSSPNGSGMHVVDARPLMTLGLGEYYFSRADGRWGREKVVLSPSELDRPQQWGASPTF</sequence>
<protein>
    <recommendedName>
        <fullName evidence="3">TraD/TraG TraM recognition site domain-containing protein</fullName>
    </recommendedName>
</protein>
<dbReference type="KEGG" id="tao:THIAE_05845"/>
<proteinExistence type="predicted"/>
<organism evidence="1 2">
    <name type="scientific">Thiomicrospira aerophila AL3</name>
    <dbReference type="NCBI Taxonomy" id="717772"/>
    <lineage>
        <taxon>Bacteria</taxon>
        <taxon>Pseudomonadati</taxon>
        <taxon>Pseudomonadota</taxon>
        <taxon>Gammaproteobacteria</taxon>
        <taxon>Thiotrichales</taxon>
        <taxon>Piscirickettsiaceae</taxon>
        <taxon>Thiomicrospira</taxon>
    </lineage>
</organism>
<evidence type="ECO:0000313" key="1">
    <source>
        <dbReference type="EMBL" id="AHF02264.1"/>
    </source>
</evidence>